<keyword evidence="4" id="KW-1185">Reference proteome</keyword>
<dbReference type="EnsemblPlants" id="Pp3c6_28530V3.1">
    <property type="protein sequence ID" value="PAC:32978996.CDS.1"/>
    <property type="gene ID" value="Pp3c6_28530"/>
</dbReference>
<dbReference type="EnsemblPlants" id="Pp3c6_28530V3.2">
    <property type="protein sequence ID" value="PAC:32978997.CDS.1"/>
    <property type="gene ID" value="Pp3c6_28530"/>
</dbReference>
<dbReference type="EMBL" id="ABEU02000006">
    <property type="protein sequence ID" value="PNR53213.1"/>
    <property type="molecule type" value="Genomic_DNA"/>
</dbReference>
<sequence>MLPSVTPKQLSYSSYCGSLHLHRPGIESGSAPWQGTIRPLDHRCLAAFLYFSGVLEPRPLPRRRGHLPRIESSPNYSLL</sequence>
<dbReference type="Proteomes" id="UP000006727">
    <property type="component" value="Chromosome 6"/>
</dbReference>
<reference evidence="2 4" key="1">
    <citation type="journal article" date="2008" name="Science">
        <title>The Physcomitrella genome reveals evolutionary insights into the conquest of land by plants.</title>
        <authorList>
            <person name="Rensing S."/>
            <person name="Lang D."/>
            <person name="Zimmer A."/>
            <person name="Terry A."/>
            <person name="Salamov A."/>
            <person name="Shapiro H."/>
            <person name="Nishiyama T."/>
            <person name="Perroud P.-F."/>
            <person name="Lindquist E."/>
            <person name="Kamisugi Y."/>
            <person name="Tanahashi T."/>
            <person name="Sakakibara K."/>
            <person name="Fujita T."/>
            <person name="Oishi K."/>
            <person name="Shin-I T."/>
            <person name="Kuroki Y."/>
            <person name="Toyoda A."/>
            <person name="Suzuki Y."/>
            <person name="Hashimoto A."/>
            <person name="Yamaguchi K."/>
            <person name="Sugano A."/>
            <person name="Kohara Y."/>
            <person name="Fujiyama A."/>
            <person name="Anterola A."/>
            <person name="Aoki S."/>
            <person name="Ashton N."/>
            <person name="Barbazuk W.B."/>
            <person name="Barker E."/>
            <person name="Bennetzen J."/>
            <person name="Bezanilla M."/>
            <person name="Blankenship R."/>
            <person name="Cho S.H."/>
            <person name="Dutcher S."/>
            <person name="Estelle M."/>
            <person name="Fawcett J.A."/>
            <person name="Gundlach H."/>
            <person name="Hanada K."/>
            <person name="Heyl A."/>
            <person name="Hicks K.A."/>
            <person name="Hugh J."/>
            <person name="Lohr M."/>
            <person name="Mayer K."/>
            <person name="Melkozernov A."/>
            <person name="Murata T."/>
            <person name="Nelson D."/>
            <person name="Pils B."/>
            <person name="Prigge M."/>
            <person name="Reiss B."/>
            <person name="Renner T."/>
            <person name="Rombauts S."/>
            <person name="Rushton P."/>
            <person name="Sanderfoot A."/>
            <person name="Schween G."/>
            <person name="Shiu S.-H."/>
            <person name="Stueber K."/>
            <person name="Theodoulou F.L."/>
            <person name="Tu H."/>
            <person name="Van de Peer Y."/>
            <person name="Verrier P.J."/>
            <person name="Waters E."/>
            <person name="Wood A."/>
            <person name="Yang L."/>
            <person name="Cove D."/>
            <person name="Cuming A."/>
            <person name="Hasebe M."/>
            <person name="Lucas S."/>
            <person name="Mishler D.B."/>
            <person name="Reski R."/>
            <person name="Grigoriev I."/>
            <person name="Quatrano R.S."/>
            <person name="Boore J.L."/>
        </authorList>
    </citation>
    <scope>NUCLEOTIDE SEQUENCE [LARGE SCALE GENOMIC DNA]</scope>
    <source>
        <strain evidence="3 4">cv. Gransden 2004</strain>
    </source>
</reference>
<feature type="region of interest" description="Disordered" evidence="1">
    <location>
        <begin position="59"/>
        <end position="79"/>
    </location>
</feature>
<name>A0A2K1KHH3_PHYPA</name>
<evidence type="ECO:0000313" key="2">
    <source>
        <dbReference type="EMBL" id="PNR53213.1"/>
    </source>
</evidence>
<dbReference type="AlphaFoldDB" id="A0A2K1KHH3"/>
<evidence type="ECO:0000313" key="3">
    <source>
        <dbReference type="EnsemblPlants" id="PAC:32978996.CDS.1"/>
    </source>
</evidence>
<organism evidence="2">
    <name type="scientific">Physcomitrium patens</name>
    <name type="common">Spreading-leaved earth moss</name>
    <name type="synonym">Physcomitrella patens</name>
    <dbReference type="NCBI Taxonomy" id="3218"/>
    <lineage>
        <taxon>Eukaryota</taxon>
        <taxon>Viridiplantae</taxon>
        <taxon>Streptophyta</taxon>
        <taxon>Embryophyta</taxon>
        <taxon>Bryophyta</taxon>
        <taxon>Bryophytina</taxon>
        <taxon>Bryopsida</taxon>
        <taxon>Funariidae</taxon>
        <taxon>Funariales</taxon>
        <taxon>Funariaceae</taxon>
        <taxon>Physcomitrium</taxon>
    </lineage>
</organism>
<reference evidence="3" key="3">
    <citation type="submission" date="2020-12" db="UniProtKB">
        <authorList>
            <consortium name="EnsemblPlants"/>
        </authorList>
    </citation>
    <scope>IDENTIFICATION</scope>
</reference>
<accession>A0A2K1KHH3</accession>
<evidence type="ECO:0000313" key="4">
    <source>
        <dbReference type="Proteomes" id="UP000006727"/>
    </source>
</evidence>
<dbReference type="InParanoid" id="A0A2K1KHH3"/>
<evidence type="ECO:0000256" key="1">
    <source>
        <dbReference type="SAM" id="MobiDB-lite"/>
    </source>
</evidence>
<protein>
    <submittedName>
        <fullName evidence="2 3">Uncharacterized protein</fullName>
    </submittedName>
</protein>
<proteinExistence type="predicted"/>
<reference evidence="2 4" key="2">
    <citation type="journal article" date="2018" name="Plant J.">
        <title>The Physcomitrella patens chromosome-scale assembly reveals moss genome structure and evolution.</title>
        <authorList>
            <person name="Lang D."/>
            <person name="Ullrich K.K."/>
            <person name="Murat F."/>
            <person name="Fuchs J."/>
            <person name="Jenkins J."/>
            <person name="Haas F.B."/>
            <person name="Piednoel M."/>
            <person name="Gundlach H."/>
            <person name="Van Bel M."/>
            <person name="Meyberg R."/>
            <person name="Vives C."/>
            <person name="Morata J."/>
            <person name="Symeonidi A."/>
            <person name="Hiss M."/>
            <person name="Muchero W."/>
            <person name="Kamisugi Y."/>
            <person name="Saleh O."/>
            <person name="Blanc G."/>
            <person name="Decker E.L."/>
            <person name="van Gessel N."/>
            <person name="Grimwood J."/>
            <person name="Hayes R.D."/>
            <person name="Graham S.W."/>
            <person name="Gunter L.E."/>
            <person name="McDaniel S.F."/>
            <person name="Hoernstein S.N.W."/>
            <person name="Larsson A."/>
            <person name="Li F.W."/>
            <person name="Perroud P.F."/>
            <person name="Phillips J."/>
            <person name="Ranjan P."/>
            <person name="Rokshar D.S."/>
            <person name="Rothfels C.J."/>
            <person name="Schneider L."/>
            <person name="Shu S."/>
            <person name="Stevenson D.W."/>
            <person name="Thummler F."/>
            <person name="Tillich M."/>
            <person name="Villarreal Aguilar J.C."/>
            <person name="Widiez T."/>
            <person name="Wong G.K."/>
            <person name="Wymore A."/>
            <person name="Zhang Y."/>
            <person name="Zimmer A.D."/>
            <person name="Quatrano R.S."/>
            <person name="Mayer K.F.X."/>
            <person name="Goodstein D."/>
            <person name="Casacuberta J.M."/>
            <person name="Vandepoele K."/>
            <person name="Reski R."/>
            <person name="Cuming A.C."/>
            <person name="Tuskan G.A."/>
            <person name="Maumus F."/>
            <person name="Salse J."/>
            <person name="Schmutz J."/>
            <person name="Rensing S.A."/>
        </authorList>
    </citation>
    <scope>NUCLEOTIDE SEQUENCE [LARGE SCALE GENOMIC DNA]</scope>
    <source>
        <strain evidence="3 4">cv. Gransden 2004</strain>
    </source>
</reference>
<gene>
    <name evidence="2" type="ORF">PHYPA_009589</name>
</gene>
<dbReference type="Gramene" id="Pp3c6_28530V3.2">
    <property type="protein sequence ID" value="PAC:32978997.CDS.1"/>
    <property type="gene ID" value="Pp3c6_28530"/>
</dbReference>
<dbReference type="Gramene" id="Pp3c6_28530V3.1">
    <property type="protein sequence ID" value="PAC:32978996.CDS.1"/>
    <property type="gene ID" value="Pp3c6_28530"/>
</dbReference>